<dbReference type="SUPFAM" id="SSF81324">
    <property type="entry name" value="Voltage-gated potassium channels"/>
    <property type="match status" value="1"/>
</dbReference>
<dbReference type="AlphaFoldDB" id="A0A6L7I5K2"/>
<feature type="transmembrane region" description="Helical" evidence="1">
    <location>
        <begin position="304"/>
        <end position="324"/>
    </location>
</feature>
<evidence type="ECO:0000313" key="3">
    <source>
        <dbReference type="EMBL" id="MXR70648.1"/>
    </source>
</evidence>
<dbReference type="InterPro" id="IPR051082">
    <property type="entry name" value="Pentapeptide-BTB/POZ_domain"/>
</dbReference>
<proteinExistence type="predicted"/>
<feature type="domain" description="Potassium channel" evidence="2">
    <location>
        <begin position="275"/>
        <end position="328"/>
    </location>
</feature>
<feature type="transmembrane region" description="Helical" evidence="1">
    <location>
        <begin position="273"/>
        <end position="292"/>
    </location>
</feature>
<evidence type="ECO:0000256" key="1">
    <source>
        <dbReference type="SAM" id="Phobius"/>
    </source>
</evidence>
<reference evidence="3 4" key="1">
    <citation type="submission" date="2019-12" db="EMBL/GenBank/DDBJ databases">
        <title>Shewanella insulae sp. nov., isolated from a tidal flat.</title>
        <authorList>
            <person name="Yoon J.-H."/>
        </authorList>
    </citation>
    <scope>NUCLEOTIDE SEQUENCE [LARGE SCALE GENOMIC DNA]</scope>
    <source>
        <strain evidence="3 4">JBTF-M18</strain>
    </source>
</reference>
<dbReference type="InterPro" id="IPR001646">
    <property type="entry name" value="5peptide_repeat"/>
</dbReference>
<dbReference type="Pfam" id="PF07885">
    <property type="entry name" value="Ion_trans_2"/>
    <property type="match status" value="1"/>
</dbReference>
<organism evidence="3 4">
    <name type="scientific">Shewanella insulae</name>
    <dbReference type="NCBI Taxonomy" id="2681496"/>
    <lineage>
        <taxon>Bacteria</taxon>
        <taxon>Pseudomonadati</taxon>
        <taxon>Pseudomonadota</taxon>
        <taxon>Gammaproteobacteria</taxon>
        <taxon>Alteromonadales</taxon>
        <taxon>Shewanellaceae</taxon>
        <taxon>Shewanella</taxon>
    </lineage>
</organism>
<sequence>MFNMKPTNQCCYHEDEGFSCTEPAEASGLCYWHDPKIIKDKPEDVARLEAFARNGGMLRGISLKRANLPGIDLVRHHQKTGFDMSHAELYRANLQGAHMFNLNLQNASLMKADLREANVHCANLVGTNLLGIKWNGAKIENINTGKILKQERLANEAERVGEAEIAQDYFEQAEEIYRDLRKAAEREGLFAMGGDYLRKELTMRRHQMPKYSYSRALSKMIDVFCGYGEAPTRVIGFSMGLIFICALLYLFTGLNYDGNIHVFNWQNDLATNLALFFNCVYYSVVTFTTLGYGDFTPIGYSRAIAAVEAFTGSFTIALFVVVFVKKMTR</sequence>
<gene>
    <name evidence="3" type="ORF">GNT65_18480</name>
</gene>
<keyword evidence="1" id="KW-0812">Transmembrane</keyword>
<protein>
    <submittedName>
        <fullName evidence="3">Pentapeptide repeat-containing protein</fullName>
    </submittedName>
</protein>
<evidence type="ECO:0000259" key="2">
    <source>
        <dbReference type="Pfam" id="PF07885"/>
    </source>
</evidence>
<dbReference type="PANTHER" id="PTHR14136:SF17">
    <property type="entry name" value="BTB_POZ DOMAIN-CONTAINING PROTEIN KCTD9"/>
    <property type="match status" value="1"/>
</dbReference>
<keyword evidence="1" id="KW-1133">Transmembrane helix</keyword>
<dbReference type="Proteomes" id="UP000474778">
    <property type="component" value="Unassembled WGS sequence"/>
</dbReference>
<dbReference type="Gene3D" id="1.10.287.70">
    <property type="match status" value="1"/>
</dbReference>
<accession>A0A6L7I5K2</accession>
<comment type="caution">
    <text evidence="3">The sequence shown here is derived from an EMBL/GenBank/DDBJ whole genome shotgun (WGS) entry which is preliminary data.</text>
</comment>
<dbReference type="EMBL" id="WRPA01000022">
    <property type="protein sequence ID" value="MXR70648.1"/>
    <property type="molecule type" value="Genomic_DNA"/>
</dbReference>
<name>A0A6L7I5K2_9GAMM</name>
<dbReference type="Gene3D" id="2.160.20.80">
    <property type="entry name" value="E3 ubiquitin-protein ligase SopA"/>
    <property type="match status" value="1"/>
</dbReference>
<dbReference type="InterPro" id="IPR013099">
    <property type="entry name" value="K_chnl_dom"/>
</dbReference>
<dbReference type="Pfam" id="PF00805">
    <property type="entry name" value="Pentapeptide"/>
    <property type="match status" value="1"/>
</dbReference>
<dbReference type="PANTHER" id="PTHR14136">
    <property type="entry name" value="BTB_POZ DOMAIN-CONTAINING PROTEIN KCTD9"/>
    <property type="match status" value="1"/>
</dbReference>
<feature type="transmembrane region" description="Helical" evidence="1">
    <location>
        <begin position="234"/>
        <end position="252"/>
    </location>
</feature>
<keyword evidence="1" id="KW-0472">Membrane</keyword>
<keyword evidence="4" id="KW-1185">Reference proteome</keyword>
<dbReference type="SUPFAM" id="SSF141571">
    <property type="entry name" value="Pentapeptide repeat-like"/>
    <property type="match status" value="1"/>
</dbReference>
<evidence type="ECO:0000313" key="4">
    <source>
        <dbReference type="Proteomes" id="UP000474778"/>
    </source>
</evidence>